<organism evidence="1 2">
    <name type="scientific">Acaulospora colombiana</name>
    <dbReference type="NCBI Taxonomy" id="27376"/>
    <lineage>
        <taxon>Eukaryota</taxon>
        <taxon>Fungi</taxon>
        <taxon>Fungi incertae sedis</taxon>
        <taxon>Mucoromycota</taxon>
        <taxon>Glomeromycotina</taxon>
        <taxon>Glomeromycetes</taxon>
        <taxon>Diversisporales</taxon>
        <taxon>Acaulosporaceae</taxon>
        <taxon>Acaulospora</taxon>
    </lineage>
</organism>
<keyword evidence="2" id="KW-1185">Reference proteome</keyword>
<reference evidence="1" key="1">
    <citation type="submission" date="2021-06" db="EMBL/GenBank/DDBJ databases">
        <authorList>
            <person name="Kallberg Y."/>
            <person name="Tangrot J."/>
            <person name="Rosling A."/>
        </authorList>
    </citation>
    <scope>NUCLEOTIDE SEQUENCE</scope>
    <source>
        <strain evidence="1">CL356</strain>
    </source>
</reference>
<dbReference type="Proteomes" id="UP000789525">
    <property type="component" value="Unassembled WGS sequence"/>
</dbReference>
<name>A0ACA9LFT3_9GLOM</name>
<evidence type="ECO:0000313" key="1">
    <source>
        <dbReference type="EMBL" id="CAG8520927.1"/>
    </source>
</evidence>
<evidence type="ECO:0000313" key="2">
    <source>
        <dbReference type="Proteomes" id="UP000789525"/>
    </source>
</evidence>
<comment type="caution">
    <text evidence="1">The sequence shown here is derived from an EMBL/GenBank/DDBJ whole genome shotgun (WGS) entry which is preliminary data.</text>
</comment>
<gene>
    <name evidence="1" type="ORF">ACOLOM_LOCUS3650</name>
</gene>
<sequence>MSNIYSSPLESTPNAREYIDIMVEIRKFTSDFEEYTPTIVAFGDQSSGKSSLIQRLTGGIPVPRGNGRCTATPFEIRMLQTETPMRRISLRYVEDSLQSRIPSREIEFADILGLEDDAIEAKLREAQRYLQNPSIRDVHATNLPNNDHDELKFTKNTVCVTIGHPNIKYSLDMVDLPGIVRDVEENETFVVNLVKEYITKENSILLPIFAATADIATQSAWRLAQEADPLGLRTVGIITKIDQILDFSYHESRHRELAALVNGRGEHTLKNGMYIIRNPSDATSERGTNPENLENAAINNLLQNRVWRTVPRSRPFLEQRKTELEEKLESLPPPPEDNPIYRFMELIGKFDKEFSSHANSEHHEPRLYRGQQWNFGQFDLALLNTRPVYNLSFRNSFSSEYFDPIKQGSLQFSGWTEGIRNEIDADEWGMNERGPDGQYTWTLEQLSEVIQRAQGGQLVGYFPFKSVVNIVGKHQKEWFKISQKLMEKNYEWVSSFTDELVEKEFLEFPNAVDEIKRVLKDLLKQCKEDTLRQLRDIEDMEHMSSSRALYVTDEATLLKKQSKYFIQLRILCALSVEDQERSRAILEFGSKLFEMMQDASTPNETFENCKSLLVEEIKALGSQGDATHQLIEEIRSARIAEENVSTATLSMMLAVKNSDHFRMLNGEIENEDETQLPDLNGLLGEDPENVRKREEWKTDLVSLNRIINMVKRVSRGG</sequence>
<accession>A0ACA9LFT3</accession>
<proteinExistence type="predicted"/>
<protein>
    <submittedName>
        <fullName evidence="1">15958_t:CDS:1</fullName>
    </submittedName>
</protein>
<dbReference type="EMBL" id="CAJVPT010005513">
    <property type="protein sequence ID" value="CAG8520927.1"/>
    <property type="molecule type" value="Genomic_DNA"/>
</dbReference>